<feature type="region of interest" description="Disordered" evidence="2">
    <location>
        <begin position="553"/>
        <end position="624"/>
    </location>
</feature>
<organism evidence="3 4">
    <name type="scientific">Halteria grandinella</name>
    <dbReference type="NCBI Taxonomy" id="5974"/>
    <lineage>
        <taxon>Eukaryota</taxon>
        <taxon>Sar</taxon>
        <taxon>Alveolata</taxon>
        <taxon>Ciliophora</taxon>
        <taxon>Intramacronucleata</taxon>
        <taxon>Spirotrichea</taxon>
        <taxon>Stichotrichia</taxon>
        <taxon>Sporadotrichida</taxon>
        <taxon>Halteriidae</taxon>
        <taxon>Halteria</taxon>
    </lineage>
</organism>
<feature type="compositionally biased region" description="Polar residues" evidence="2">
    <location>
        <begin position="116"/>
        <end position="127"/>
    </location>
</feature>
<feature type="compositionally biased region" description="Basic and acidic residues" evidence="2">
    <location>
        <begin position="565"/>
        <end position="578"/>
    </location>
</feature>
<name>A0A8J8NZH2_HALGN</name>
<dbReference type="SMART" id="SM00698">
    <property type="entry name" value="MORN"/>
    <property type="match status" value="11"/>
</dbReference>
<accession>A0A8J8NZH2</accession>
<dbReference type="Pfam" id="PF02493">
    <property type="entry name" value="MORN"/>
    <property type="match status" value="11"/>
</dbReference>
<dbReference type="Proteomes" id="UP000785679">
    <property type="component" value="Unassembled WGS sequence"/>
</dbReference>
<dbReference type="AlphaFoldDB" id="A0A8J8NZH2"/>
<protein>
    <submittedName>
        <fullName evidence="3">Uncharacterized protein</fullName>
    </submittedName>
</protein>
<evidence type="ECO:0000313" key="4">
    <source>
        <dbReference type="Proteomes" id="UP000785679"/>
    </source>
</evidence>
<feature type="region of interest" description="Disordered" evidence="2">
    <location>
        <begin position="76"/>
        <end position="127"/>
    </location>
</feature>
<comment type="caution">
    <text evidence="3">The sequence shown here is derived from an EMBL/GenBank/DDBJ whole genome shotgun (WGS) entry which is preliminary data.</text>
</comment>
<feature type="region of interest" description="Disordered" evidence="2">
    <location>
        <begin position="684"/>
        <end position="736"/>
    </location>
</feature>
<keyword evidence="4" id="KW-1185">Reference proteome</keyword>
<dbReference type="FunFam" id="2.20.110.10:FF:000002">
    <property type="entry name" value="Phosphatidylinositol 4-phosphate 5-kinase 8"/>
    <property type="match status" value="1"/>
</dbReference>
<evidence type="ECO:0000256" key="1">
    <source>
        <dbReference type="ARBA" id="ARBA00022737"/>
    </source>
</evidence>
<reference evidence="3" key="1">
    <citation type="submission" date="2019-06" db="EMBL/GenBank/DDBJ databases">
        <authorList>
            <person name="Zheng W."/>
        </authorList>
    </citation>
    <scope>NUCLEOTIDE SEQUENCE</scope>
    <source>
        <strain evidence="3">QDHG01</strain>
    </source>
</reference>
<proteinExistence type="predicted"/>
<dbReference type="GO" id="GO:0005829">
    <property type="term" value="C:cytosol"/>
    <property type="evidence" value="ECO:0007669"/>
    <property type="project" value="TreeGrafter"/>
</dbReference>
<dbReference type="EMBL" id="RRYP01003124">
    <property type="protein sequence ID" value="TNV84118.1"/>
    <property type="molecule type" value="Genomic_DNA"/>
</dbReference>
<feature type="compositionally biased region" description="Polar residues" evidence="2">
    <location>
        <begin position="579"/>
        <end position="588"/>
    </location>
</feature>
<sequence>MQCVLIRHVNIAQNQFKQTISKAEHLFLSLCASSVLARGSQYLVGFIKDAQNLINKSLYSINYKFVDNLTLMKDKKQQQHQEVKPSSQEKQARKQKTAHISKDDMGIDQPAEEATTKQPQMAGTDANGQLQYLPDDQQHLIDYTMESNEFDYDTIKTSEHFGIKQYKDAIFKGELKDRKRDGKGVIVYHNGRVYEGEWSADKRHGRGFERFQNGNVYQGEFADGKAHGKGVFTWAHGEVYDGEWVNGVKEGYGIWRSTEGDSYIGQWKASKADGYGVHVWHNGDRYEGEWRACLRNGNGSDFFANGDQYIGQYRYGNPNGFGQYKWSNGNTYAGEFLDGMKHGKGKWRKKPEENADMGGYQQMRIQNGFEGEYKRDKKNGYGEFFWQSGNSYKGTFEDDKRQGYGEMHWVDGFIYRGYWLEGVQNGIGFMIFPDGFKKLGFFKDNIFKANIEKYDQIVEFFDRLDIAQIPESFNQEVKEHMGLNEPIRDSEDEYIDQEIKPLGEGAKDDPPDETAFKNMQEIINANFGGFNGMTKEQYAAEVEQYDRKIEEEKQEQLRTSIHKNKTIESKESIPKLDDSPQQTIPRNQTIEDNKSNFSQNTSVILPEVMRKRGQNPSYQPSPYKDYMFEHNRTQMMWKAVGIMAAGEPGRTVSHMFQDQRLKYNEFDYVKRIAVENFNSIQEPIRESRTRKKTEKLPEQKSLSEGRTSMVPLPARPNHRVMTKRPSPKKTPLRGTLTQLGQSDSQKKFGAYLSKIIPVQRGAAIPPIKQASHMNSIDYPRYQSPSFGGSNFNSTSTGQILQPIKIKNKVWVPTGKQQFSKPTRLLLNPVQAVPRALYY</sequence>
<gene>
    <name evidence="3" type="ORF">FGO68_gene9573</name>
</gene>
<dbReference type="InterPro" id="IPR003409">
    <property type="entry name" value="MORN"/>
</dbReference>
<evidence type="ECO:0000256" key="2">
    <source>
        <dbReference type="SAM" id="MobiDB-lite"/>
    </source>
</evidence>
<dbReference type="Gene3D" id="2.20.110.10">
    <property type="entry name" value="Histone H3 K4-specific methyltransferase SET7/9 N-terminal domain"/>
    <property type="match status" value="4"/>
</dbReference>
<keyword evidence="1" id="KW-0677">Repeat</keyword>
<evidence type="ECO:0000313" key="3">
    <source>
        <dbReference type="EMBL" id="TNV84118.1"/>
    </source>
</evidence>
<dbReference type="PANTHER" id="PTHR43215:SF14">
    <property type="entry name" value="RADIAL SPOKE HEAD 1 HOMOLOG"/>
    <property type="match status" value="1"/>
</dbReference>
<feature type="compositionally biased region" description="Basic residues" evidence="2">
    <location>
        <begin position="716"/>
        <end position="731"/>
    </location>
</feature>
<feature type="compositionally biased region" description="Basic and acidic residues" evidence="2">
    <location>
        <begin position="694"/>
        <end position="703"/>
    </location>
</feature>
<dbReference type="PANTHER" id="PTHR43215">
    <property type="entry name" value="RADIAL SPOKE HEAD 1 HOMOLOG"/>
    <property type="match status" value="1"/>
</dbReference>
<dbReference type="SUPFAM" id="SSF82185">
    <property type="entry name" value="Histone H3 K4-specific methyltransferase SET7/9 N-terminal domain"/>
    <property type="match status" value="2"/>
</dbReference>